<gene>
    <name evidence="1" type="ordered locus">Dbac_1066</name>
</gene>
<dbReference type="EMBL" id="CP001629">
    <property type="protein sequence ID" value="ACU89179.1"/>
    <property type="molecule type" value="Genomic_DNA"/>
</dbReference>
<dbReference type="Proteomes" id="UP000002216">
    <property type="component" value="Chromosome"/>
</dbReference>
<evidence type="ECO:0000313" key="1">
    <source>
        <dbReference type="EMBL" id="ACU89179.1"/>
    </source>
</evidence>
<dbReference type="HOGENOM" id="CLU_213140_0_0_7"/>
<reference evidence="1 2" key="1">
    <citation type="journal article" date="2009" name="Stand. Genomic Sci.">
        <title>Complete genome sequence of Desulfomicrobium baculatum type strain (X).</title>
        <authorList>
            <person name="Copeland A."/>
            <person name="Spring S."/>
            <person name="Goker M."/>
            <person name="Schneider S."/>
            <person name="Lapidus A."/>
            <person name="Del Rio T.G."/>
            <person name="Tice H."/>
            <person name="Cheng J.F."/>
            <person name="Chen F."/>
            <person name="Nolan M."/>
            <person name="Bruce D."/>
            <person name="Goodwin L."/>
            <person name="Pitluck S."/>
            <person name="Ivanova N."/>
            <person name="Mavrommatis K."/>
            <person name="Ovchinnikova G."/>
            <person name="Pati A."/>
            <person name="Chen A."/>
            <person name="Palaniappan K."/>
            <person name="Land M."/>
            <person name="Hauser L."/>
            <person name="Chang Y.J."/>
            <person name="Jeffries C.C."/>
            <person name="Meincke L."/>
            <person name="Sims D."/>
            <person name="Brettin T."/>
            <person name="Detter J.C."/>
            <person name="Han C."/>
            <person name="Chain P."/>
            <person name="Bristow J."/>
            <person name="Eisen J.A."/>
            <person name="Markowitz V."/>
            <person name="Hugenholtz P."/>
            <person name="Kyrpides N.C."/>
            <person name="Klenk H.P."/>
            <person name="Lucas S."/>
        </authorList>
    </citation>
    <scope>NUCLEOTIDE SEQUENCE [LARGE SCALE GENOMIC DNA]</scope>
    <source>
        <strain evidence="2">DSM 4028 / VKM B-1378 / X</strain>
    </source>
</reference>
<dbReference type="AlphaFoldDB" id="C7LQV0"/>
<name>C7LQV0_DESBD</name>
<organism evidence="1 2">
    <name type="scientific">Desulfomicrobium baculatum (strain DSM 4028 / VKM B-1378 / X)</name>
    <name type="common">Desulfovibrio baculatus</name>
    <dbReference type="NCBI Taxonomy" id="525897"/>
    <lineage>
        <taxon>Bacteria</taxon>
        <taxon>Pseudomonadati</taxon>
        <taxon>Thermodesulfobacteriota</taxon>
        <taxon>Desulfovibrionia</taxon>
        <taxon>Desulfovibrionales</taxon>
        <taxon>Desulfomicrobiaceae</taxon>
        <taxon>Desulfomicrobium</taxon>
    </lineage>
</organism>
<protein>
    <submittedName>
        <fullName evidence="1">Uncharacterized protein</fullName>
    </submittedName>
</protein>
<dbReference type="eggNOG" id="ENOG502ZQIU">
    <property type="taxonomic scope" value="Bacteria"/>
</dbReference>
<dbReference type="KEGG" id="dba:Dbac_1066"/>
<sequence length="52" mass="5943">MQQRFCECGHPVLVAYVITKNGILHVYRINARFGSPMRCPACGKHVDINELR</sequence>
<accession>C7LQV0</accession>
<evidence type="ECO:0000313" key="2">
    <source>
        <dbReference type="Proteomes" id="UP000002216"/>
    </source>
</evidence>
<keyword evidence="2" id="KW-1185">Reference proteome</keyword>
<proteinExistence type="predicted"/>